<dbReference type="Pfam" id="PF07796">
    <property type="entry name" value="DUF1638"/>
    <property type="match status" value="1"/>
</dbReference>
<name>A0A381TRV1_9ZZZZ</name>
<gene>
    <name evidence="2" type="ORF">METZ01_LOCUS71636</name>
</gene>
<protein>
    <recommendedName>
        <fullName evidence="1">DUF1638 domain-containing protein</fullName>
    </recommendedName>
</protein>
<dbReference type="InterPro" id="IPR012437">
    <property type="entry name" value="DUF1638"/>
</dbReference>
<feature type="domain" description="DUF1638" evidence="1">
    <location>
        <begin position="35"/>
        <end position="191"/>
    </location>
</feature>
<accession>A0A381TRV1</accession>
<reference evidence="2" key="1">
    <citation type="submission" date="2018-05" db="EMBL/GenBank/DDBJ databases">
        <authorList>
            <person name="Lanie J.A."/>
            <person name="Ng W.-L."/>
            <person name="Kazmierczak K.M."/>
            <person name="Andrzejewski T.M."/>
            <person name="Davidsen T.M."/>
            <person name="Wayne K.J."/>
            <person name="Tettelin H."/>
            <person name="Glass J.I."/>
            <person name="Rusch D."/>
            <person name="Podicherti R."/>
            <person name="Tsui H.-C.T."/>
            <person name="Winkler M.E."/>
        </authorList>
    </citation>
    <scope>NUCLEOTIDE SEQUENCE</scope>
</reference>
<evidence type="ECO:0000313" key="2">
    <source>
        <dbReference type="EMBL" id="SVA18782.1"/>
    </source>
</evidence>
<dbReference type="AlphaFoldDB" id="A0A381TRV1"/>
<proteinExistence type="predicted"/>
<sequence>MSTNRRTLIIACGALAHELSEVISVNNLEHIDVECLPASYHNSPEKIPDALEERILKTSTTYDQIFVGYADCGTGGKVDEICEKYGLTRLSGAHCYEFFAGKNNFADIQEKNIGSFYLTDFLVKHFERLVVKALWLDTHPELLNEYFGNYTQVVYLAQTDDPELENLAREAAKKLGLELIVERNGYGDLETEIVSLLHTKKTPRLISFGTENS</sequence>
<evidence type="ECO:0000259" key="1">
    <source>
        <dbReference type="Pfam" id="PF07796"/>
    </source>
</evidence>
<dbReference type="EMBL" id="UINC01005059">
    <property type="protein sequence ID" value="SVA18782.1"/>
    <property type="molecule type" value="Genomic_DNA"/>
</dbReference>
<organism evidence="2">
    <name type="scientific">marine metagenome</name>
    <dbReference type="NCBI Taxonomy" id="408172"/>
    <lineage>
        <taxon>unclassified sequences</taxon>
        <taxon>metagenomes</taxon>
        <taxon>ecological metagenomes</taxon>
    </lineage>
</organism>